<feature type="domain" description="DUF4232" evidence="8">
    <location>
        <begin position="155"/>
        <end position="283"/>
    </location>
</feature>
<evidence type="ECO:0000259" key="7">
    <source>
        <dbReference type="Pfam" id="PF09864"/>
    </source>
</evidence>
<keyword evidence="2" id="KW-0472">Membrane</keyword>
<dbReference type="Pfam" id="PF14016">
    <property type="entry name" value="DUF4232"/>
    <property type="match status" value="1"/>
</dbReference>
<evidence type="ECO:0000313" key="9">
    <source>
        <dbReference type="EMBL" id="OYX35893.1"/>
    </source>
</evidence>
<dbReference type="Pfam" id="PF09864">
    <property type="entry name" value="MliC"/>
    <property type="match status" value="1"/>
</dbReference>
<evidence type="ECO:0000256" key="1">
    <source>
        <dbReference type="ARBA" id="ARBA00022729"/>
    </source>
</evidence>
<dbReference type="InterPro" id="IPR018660">
    <property type="entry name" value="MliC"/>
</dbReference>
<evidence type="ECO:0000256" key="2">
    <source>
        <dbReference type="ARBA" id="ARBA00023136"/>
    </source>
</evidence>
<reference evidence="9 10" key="1">
    <citation type="submission" date="2017-03" db="EMBL/GenBank/DDBJ databases">
        <title>Lifting the veil on microbial sulfur biogeochemistry in mining wastewaters.</title>
        <authorList>
            <person name="Kantor R.S."/>
            <person name="Colenbrander Nelson T."/>
            <person name="Marshall S."/>
            <person name="Bennett D."/>
            <person name="Apte S."/>
            <person name="Camacho D."/>
            <person name="Thomas B.C."/>
            <person name="Warren L.A."/>
            <person name="Banfield J.F."/>
        </authorList>
    </citation>
    <scope>NUCLEOTIDE SEQUENCE [LARGE SCALE GENOMIC DNA]</scope>
    <source>
        <strain evidence="9">32-69-9</strain>
    </source>
</reference>
<feature type="domain" description="C-type lysozyme inhibitor" evidence="7">
    <location>
        <begin position="51"/>
        <end position="114"/>
    </location>
</feature>
<dbReference type="SUPFAM" id="SSF141488">
    <property type="entry name" value="YdhA-like"/>
    <property type="match status" value="1"/>
</dbReference>
<name>A0A258FVJ7_9CAUL</name>
<dbReference type="Proteomes" id="UP000215595">
    <property type="component" value="Unassembled WGS sequence"/>
</dbReference>
<organism evidence="9 10">
    <name type="scientific">Brevundimonas subvibrioides</name>
    <dbReference type="NCBI Taxonomy" id="74313"/>
    <lineage>
        <taxon>Bacteria</taxon>
        <taxon>Pseudomonadati</taxon>
        <taxon>Pseudomonadota</taxon>
        <taxon>Alphaproteobacteria</taxon>
        <taxon>Caulobacterales</taxon>
        <taxon>Caulobacteraceae</taxon>
        <taxon>Brevundimonas</taxon>
    </lineage>
</organism>
<comment type="caution">
    <text evidence="9">The sequence shown here is derived from an EMBL/GenBank/DDBJ whole genome shotgun (WGS) entry which is preliminary data.</text>
</comment>
<evidence type="ECO:0000256" key="6">
    <source>
        <dbReference type="SAM" id="SignalP"/>
    </source>
</evidence>
<evidence type="ECO:0000259" key="8">
    <source>
        <dbReference type="Pfam" id="PF14016"/>
    </source>
</evidence>
<gene>
    <name evidence="9" type="ORF">B7Z01_00840</name>
</gene>
<keyword evidence="4" id="KW-0449">Lipoprotein</keyword>
<evidence type="ECO:0000256" key="3">
    <source>
        <dbReference type="ARBA" id="ARBA00023139"/>
    </source>
</evidence>
<dbReference type="EMBL" id="NCEB01000002">
    <property type="protein sequence ID" value="OYX35893.1"/>
    <property type="molecule type" value="Genomic_DNA"/>
</dbReference>
<feature type="chain" id="PRO_5013192101" evidence="6">
    <location>
        <begin position="22"/>
        <end position="296"/>
    </location>
</feature>
<accession>A0A258FVJ7</accession>
<feature type="region of interest" description="Disordered" evidence="5">
    <location>
        <begin position="129"/>
        <end position="150"/>
    </location>
</feature>
<dbReference type="PROSITE" id="PS51257">
    <property type="entry name" value="PROKAR_LIPOPROTEIN"/>
    <property type="match status" value="1"/>
</dbReference>
<proteinExistence type="predicted"/>
<keyword evidence="1 6" id="KW-0732">Signal</keyword>
<evidence type="ECO:0000256" key="5">
    <source>
        <dbReference type="SAM" id="MobiDB-lite"/>
    </source>
</evidence>
<evidence type="ECO:0000256" key="4">
    <source>
        <dbReference type="ARBA" id="ARBA00023288"/>
    </source>
</evidence>
<dbReference type="AlphaFoldDB" id="A0A258FVJ7"/>
<dbReference type="InterPro" id="IPR025326">
    <property type="entry name" value="DUF4232"/>
</dbReference>
<protein>
    <submittedName>
        <fullName evidence="9">Uncharacterized protein</fullName>
    </submittedName>
</protein>
<feature type="signal peptide" evidence="6">
    <location>
        <begin position="1"/>
        <end position="21"/>
    </location>
</feature>
<sequence>MTSHRPLAVALMGAFALSACGQGTEETPAVVAPPVTPVAAPTGPLPPPIAYACQSDQAIQVQYPDTETAQITWRGQAYTLRIAPSGSGARYVGSGLEWWTASRNGQENATLSRIGPNDQVGTTVLETCSRPSANPDLPPPGSDPASTTGAVATPCRVADLRLSVETADAGAGNRAQVFGLTNTGATPCAVSGYPAVSLLDTQGRPLSTVRSDQNPGTATPVAVPAGGRAYFDIAWNVVPNEAEGQTSCPSAARISIRIAGDASAMTTPLALTPCGGRIRVNPLRATEEVAAPPAST</sequence>
<keyword evidence="3" id="KW-0564">Palmitate</keyword>
<dbReference type="InterPro" id="IPR036328">
    <property type="entry name" value="MliC_sf"/>
</dbReference>
<dbReference type="Gene3D" id="2.40.128.200">
    <property type="match status" value="1"/>
</dbReference>
<evidence type="ECO:0000313" key="10">
    <source>
        <dbReference type="Proteomes" id="UP000215595"/>
    </source>
</evidence>